<protein>
    <recommendedName>
        <fullName evidence="4">Lipoprotein</fullName>
    </recommendedName>
</protein>
<keyword evidence="3" id="KW-1185">Reference proteome</keyword>
<accession>A0A2M9Y715</accession>
<dbReference type="Proteomes" id="UP000297891">
    <property type="component" value="Unassembled WGS sequence"/>
</dbReference>
<comment type="caution">
    <text evidence="2">The sequence shown here is derived from an EMBL/GenBank/DDBJ whole genome shotgun (WGS) entry which is preliminary data.</text>
</comment>
<evidence type="ECO:0008006" key="4">
    <source>
        <dbReference type="Google" id="ProtNLM"/>
    </source>
</evidence>
<keyword evidence="1" id="KW-0732">Signal</keyword>
<proteinExistence type="predicted"/>
<dbReference type="EMBL" id="RQFP01000001">
    <property type="protein sequence ID" value="TGK95739.1"/>
    <property type="molecule type" value="Genomic_DNA"/>
</dbReference>
<dbReference type="AlphaFoldDB" id="A0A2M9Y715"/>
<name>A0A2M9Y715_9LEPT</name>
<dbReference type="OrthoDB" id="339783at2"/>
<evidence type="ECO:0000256" key="1">
    <source>
        <dbReference type="SAM" id="SignalP"/>
    </source>
</evidence>
<feature type="signal peptide" evidence="1">
    <location>
        <begin position="1"/>
        <end position="20"/>
    </location>
</feature>
<sequence length="113" mass="12718">MKVQKFIFLLTICLTFNCGATVDRVDTNDAQSQVYSAAKFASEKCGNPIPNPPLVIVTKPIKRNLDLCTIAITRTECPFLGYPLPCTLIYLEQETGDIPWYLNFNEISKTQIK</sequence>
<organism evidence="2 3">
    <name type="scientific">Leptospira brenneri</name>
    <dbReference type="NCBI Taxonomy" id="2023182"/>
    <lineage>
        <taxon>Bacteria</taxon>
        <taxon>Pseudomonadati</taxon>
        <taxon>Spirochaetota</taxon>
        <taxon>Spirochaetia</taxon>
        <taxon>Leptospirales</taxon>
        <taxon>Leptospiraceae</taxon>
        <taxon>Leptospira</taxon>
    </lineage>
</organism>
<gene>
    <name evidence="2" type="ORF">EHQ30_03655</name>
</gene>
<dbReference type="RefSeq" id="WP_100789295.1">
    <property type="nucleotide sequence ID" value="NZ_NPDQ01000001.1"/>
</dbReference>
<reference evidence="2" key="1">
    <citation type="journal article" date="2019" name="PLoS Negl. Trop. Dis.">
        <title>Revisiting the worldwide diversity of Leptospira species in the environment.</title>
        <authorList>
            <person name="Vincent A.T."/>
            <person name="Schiettekatte O."/>
            <person name="Bourhy P."/>
            <person name="Veyrier F.J."/>
            <person name="Picardeau M."/>
        </authorList>
    </citation>
    <scope>NUCLEOTIDE SEQUENCE [LARGE SCALE GENOMIC DNA]</scope>
    <source>
        <strain evidence="2">201800277</strain>
    </source>
</reference>
<feature type="chain" id="PRO_5044383803" description="Lipoprotein" evidence="1">
    <location>
        <begin position="21"/>
        <end position="113"/>
    </location>
</feature>
<evidence type="ECO:0000313" key="3">
    <source>
        <dbReference type="Proteomes" id="UP000297891"/>
    </source>
</evidence>
<evidence type="ECO:0000313" key="2">
    <source>
        <dbReference type="EMBL" id="TGK95739.1"/>
    </source>
</evidence>